<dbReference type="InterPro" id="IPR012338">
    <property type="entry name" value="Beta-lactam/transpept-like"/>
</dbReference>
<evidence type="ECO:0000256" key="1">
    <source>
        <dbReference type="ARBA" id="ARBA00004370"/>
    </source>
</evidence>
<dbReference type="PANTHER" id="PTHR46825:SF11">
    <property type="entry name" value="PENICILLIN-BINDING PROTEIN 4"/>
    <property type="match status" value="1"/>
</dbReference>
<dbReference type="GO" id="GO:0016020">
    <property type="term" value="C:membrane"/>
    <property type="evidence" value="ECO:0007669"/>
    <property type="project" value="UniProtKB-SubCell"/>
</dbReference>
<evidence type="ECO:0000256" key="2">
    <source>
        <dbReference type="ARBA" id="ARBA00023136"/>
    </source>
</evidence>
<protein>
    <submittedName>
        <fullName evidence="5">Penicillin-binding protein E</fullName>
        <ecNumber evidence="5">3.5.2.6</ecNumber>
    </submittedName>
</protein>
<dbReference type="InterPro" id="IPR001466">
    <property type="entry name" value="Beta-lactam-related"/>
</dbReference>
<organism evidence="5 6">
    <name type="scientific">Capnocytophaga canimorsus</name>
    <dbReference type="NCBI Taxonomy" id="28188"/>
    <lineage>
        <taxon>Bacteria</taxon>
        <taxon>Pseudomonadati</taxon>
        <taxon>Bacteroidota</taxon>
        <taxon>Flavobacteriia</taxon>
        <taxon>Flavobacteriales</taxon>
        <taxon>Flavobacteriaceae</taxon>
        <taxon>Capnocytophaga</taxon>
    </lineage>
</organism>
<feature type="domain" description="Beta-lactamase-related" evidence="4">
    <location>
        <begin position="28"/>
        <end position="368"/>
    </location>
</feature>
<gene>
    <name evidence="5" type="ORF">CCAN12_540020</name>
</gene>
<evidence type="ECO:0000313" key="6">
    <source>
        <dbReference type="Proteomes" id="UP000044026"/>
    </source>
</evidence>
<reference evidence="5 6" key="1">
    <citation type="submission" date="2015-01" db="EMBL/GenBank/DDBJ databases">
        <authorList>
            <person name="Xiang T."/>
            <person name="Song Y."/>
            <person name="Huang L."/>
            <person name="Wang B."/>
            <person name="Wu P."/>
        </authorList>
    </citation>
    <scope>NUCLEOTIDE SEQUENCE [LARGE SCALE GENOMIC DNA]</scope>
    <source>
        <strain evidence="5 6">Cc12</strain>
    </source>
</reference>
<dbReference type="PANTHER" id="PTHR46825">
    <property type="entry name" value="D-ALANYL-D-ALANINE-CARBOXYPEPTIDASE/ENDOPEPTIDASE AMPH"/>
    <property type="match status" value="1"/>
</dbReference>
<dbReference type="Pfam" id="PF00144">
    <property type="entry name" value="Beta-lactamase"/>
    <property type="match status" value="1"/>
</dbReference>
<dbReference type="Proteomes" id="UP000044026">
    <property type="component" value="Unassembled WGS sequence"/>
</dbReference>
<proteinExistence type="predicted"/>
<keyword evidence="5" id="KW-0378">Hydrolase</keyword>
<keyword evidence="3" id="KW-1133">Transmembrane helix</keyword>
<sequence>MKSTFLLWLFSISILLGQEVNIQYIDSVFQKAYNEGKFSGHVVIAQENNIVYDTFFGKADYEKQLPFDKNSIFQAASVSKQFTAAAILILEQQGKLQLEDNVKKHLPEFPYSEVKIIHLLNHTSGMPDFQKTMIKDLDLSKTNGNQELLQLLKSGKYPQQWQAGSKWDYSDIAYCTAALIIERVSQTPFKTFMQQYIFNPAGMKNTTAEYYTDARLIKNKTICKGYEFDDQTKQRKIAYDQPHNTYVSGLAGFYGDGSVYTTGYDLLKWDAALHSEIILNQKSKEKLFTATQLNNGNYAEDLEYKYGLGWYIGKNQNVGTFYFHPGGQAGYCTKFIRCPQQKPPLRYFQTSHILIFIVLPIFIIIFLSKNALLFLFLLHNCTK</sequence>
<evidence type="ECO:0000313" key="5">
    <source>
        <dbReference type="EMBL" id="CEN34577.1"/>
    </source>
</evidence>
<feature type="transmembrane region" description="Helical" evidence="3">
    <location>
        <begin position="353"/>
        <end position="378"/>
    </location>
</feature>
<dbReference type="GO" id="GO:0008800">
    <property type="term" value="F:beta-lactamase activity"/>
    <property type="evidence" value="ECO:0007669"/>
    <property type="project" value="UniProtKB-EC"/>
</dbReference>
<dbReference type="EMBL" id="CDOE01000050">
    <property type="protein sequence ID" value="CEN34577.1"/>
    <property type="molecule type" value="Genomic_DNA"/>
</dbReference>
<dbReference type="EC" id="3.5.2.6" evidence="5"/>
<dbReference type="SUPFAM" id="SSF56601">
    <property type="entry name" value="beta-lactamase/transpeptidase-like"/>
    <property type="match status" value="1"/>
</dbReference>
<evidence type="ECO:0000256" key="3">
    <source>
        <dbReference type="SAM" id="Phobius"/>
    </source>
</evidence>
<keyword evidence="2 3" id="KW-0472">Membrane</keyword>
<dbReference type="Gene3D" id="3.40.710.10">
    <property type="entry name" value="DD-peptidase/beta-lactamase superfamily"/>
    <property type="match status" value="1"/>
</dbReference>
<name>A0A0B7H9D3_9FLAO</name>
<dbReference type="AlphaFoldDB" id="A0A0B7H9D3"/>
<accession>A0A0B7H9D3</accession>
<comment type="subcellular location">
    <subcellularLocation>
        <location evidence="1">Membrane</location>
    </subcellularLocation>
</comment>
<keyword evidence="3" id="KW-0812">Transmembrane</keyword>
<evidence type="ECO:0000259" key="4">
    <source>
        <dbReference type="Pfam" id="PF00144"/>
    </source>
</evidence>
<dbReference type="InterPro" id="IPR050491">
    <property type="entry name" value="AmpC-like"/>
</dbReference>